<feature type="region of interest" description="Disordered" evidence="9">
    <location>
        <begin position="500"/>
        <end position="548"/>
    </location>
</feature>
<feature type="region of interest" description="Disordered" evidence="9">
    <location>
        <begin position="606"/>
        <end position="649"/>
    </location>
</feature>
<dbReference type="InterPro" id="IPR029063">
    <property type="entry name" value="SAM-dependent_MTases_sf"/>
</dbReference>
<feature type="compositionally biased region" description="Acidic residues" evidence="9">
    <location>
        <begin position="502"/>
        <end position="535"/>
    </location>
</feature>
<evidence type="ECO:0000259" key="10">
    <source>
        <dbReference type="Pfam" id="PF01728"/>
    </source>
</evidence>
<feature type="binding site" evidence="8">
    <location>
        <position position="120"/>
    </location>
    <ligand>
        <name>S-adenosyl-L-methionine</name>
        <dbReference type="ChEBI" id="CHEBI:59789"/>
    </ligand>
</feature>
<feature type="binding site" evidence="8">
    <location>
        <position position="95"/>
    </location>
    <ligand>
        <name>S-adenosyl-L-methionine</name>
        <dbReference type="ChEBI" id="CHEBI:59789"/>
    </ligand>
</feature>
<dbReference type="InterPro" id="IPR002877">
    <property type="entry name" value="RNA_MeTrfase_FtsJ_dom"/>
</dbReference>
<feature type="compositionally biased region" description="Basic and acidic residues" evidence="9">
    <location>
        <begin position="631"/>
        <end position="649"/>
    </location>
</feature>
<dbReference type="EMBL" id="JAAOAM010000185">
    <property type="protein sequence ID" value="KAF5541185.1"/>
    <property type="molecule type" value="Genomic_DNA"/>
</dbReference>
<dbReference type="GO" id="GO:0005730">
    <property type="term" value="C:nucleolus"/>
    <property type="evidence" value="ECO:0007669"/>
    <property type="project" value="UniProtKB-SubCell"/>
</dbReference>
<dbReference type="Pfam" id="PF07780">
    <property type="entry name" value="Spb1_C"/>
    <property type="match status" value="1"/>
</dbReference>
<dbReference type="FunFam" id="3.40.50.150:FF:000004">
    <property type="entry name" value="AdoMet-dependent rRNA methyltransferase SPB1"/>
    <property type="match status" value="1"/>
</dbReference>
<dbReference type="InterPro" id="IPR028589">
    <property type="entry name" value="SPB1-like"/>
</dbReference>
<dbReference type="GO" id="GO:0016435">
    <property type="term" value="F:rRNA (guanine) methyltransferase activity"/>
    <property type="evidence" value="ECO:0007669"/>
    <property type="project" value="TreeGrafter"/>
</dbReference>
<feature type="region of interest" description="Disordered" evidence="9">
    <location>
        <begin position="363"/>
        <end position="389"/>
    </location>
</feature>
<keyword evidence="6 8" id="KW-0949">S-adenosyl-L-methionine</keyword>
<organism evidence="13 14">
    <name type="scientific">Fusarium mexicanum</name>
    <dbReference type="NCBI Taxonomy" id="751941"/>
    <lineage>
        <taxon>Eukaryota</taxon>
        <taxon>Fungi</taxon>
        <taxon>Dikarya</taxon>
        <taxon>Ascomycota</taxon>
        <taxon>Pezizomycotina</taxon>
        <taxon>Sordariomycetes</taxon>
        <taxon>Hypocreomycetidae</taxon>
        <taxon>Hypocreales</taxon>
        <taxon>Nectriaceae</taxon>
        <taxon>Fusarium</taxon>
        <taxon>Fusarium fujikuroi species complex</taxon>
    </lineage>
</organism>
<evidence type="ECO:0000256" key="1">
    <source>
        <dbReference type="ARBA" id="ARBA00004604"/>
    </source>
</evidence>
<dbReference type="GO" id="GO:0000463">
    <property type="term" value="P:maturation of LSU-rRNA from tricistronic rRNA transcript (SSU-rRNA, 5.8S rRNA, LSU-rRNA)"/>
    <property type="evidence" value="ECO:0007669"/>
    <property type="project" value="TreeGrafter"/>
</dbReference>
<keyword evidence="4 8" id="KW-0489">Methyltransferase</keyword>
<dbReference type="SUPFAM" id="SSF53335">
    <property type="entry name" value="S-adenosyl-L-methionine-dependent methyltransferases"/>
    <property type="match status" value="1"/>
</dbReference>
<protein>
    <submittedName>
        <fullName evidence="13">SPB1-like protein</fullName>
    </submittedName>
</protein>
<evidence type="ECO:0000256" key="2">
    <source>
        <dbReference type="ARBA" id="ARBA00022517"/>
    </source>
</evidence>
<comment type="caution">
    <text evidence="13">The sequence shown here is derived from an EMBL/GenBank/DDBJ whole genome shotgun (WGS) entry which is preliminary data.</text>
</comment>
<feature type="coiled-coil region" evidence="8">
    <location>
        <begin position="743"/>
        <end position="770"/>
    </location>
</feature>
<sequence>MAIQKKYTKANEDIQDPQYRLAKEKGYRARAAFKLIQLNKKYGFLEQSKVVIDLCAAPGSWLQVCSEFMPRQSLIIGTDLTPIKPIAGVISFTSDIRTPECRATLRQHLKTWKADTVIHDGAPNVGTAWVQDAFNQVELALQSLKLATEFLKPGGVFVSKVFRSKEYNSFLWVLNQLFTKVDATSPPASRQISAEIFVVCRGYKCPKKLDPRLLDPKYVFAELQNPTPNNEAKVYNPEVKKRKRDGYEEGDFTQFKEMAASEFIQTTDPIAVLGSYNRLSFQQPPNGDVALAALDKLPETTDEIRNCCSDLRVLGRKDFKILLKWRLKMRDIFQLKTPQAATVEDPEEVAEVESMDEELKIQEELQNMKDREDTKRKREKRKENERKQREVVRMQLNMSTPFDIGLEESGPIGEGAMFSLKKVDKTDAMRRLNRGKMIVPTQATQKEADSGLGSSGETDDESDPEEDRLERELESMYDQYKERKAEIDAKYRAKKARKNFGDDEWDGLSGEEADEKDDSSELEEDDSSSDEDEAPTEGIIRDLDSSKGANGLSKRATAFFNQDIFSGISGILPEQEDVAEDSADEEVNRGAAAIVAQQAKNRKAEAFAKSTKSKAAQVDSDAEMDNEDGFEVVKRNDDDDWDKDTRRADGRPDIDIITAEAMSLAHRLATGQTTTHDAVDDGYNKYAFRDRDGLPDWFVEDESRHDKLQKPISKAAAQAIKEKLRAFNARPIKKVREAKARKKFKAAQKLEKLKKKSELLNNDENMTEKEKADSISRLISKAAKKPKKQAPRVVVARGLNRGIKGRPNGVKGRYKLVDPRMRKELRAQKRIAKKKK</sequence>
<keyword evidence="3 8" id="KW-0698">rRNA processing</keyword>
<feature type="compositionally biased region" description="Acidic residues" evidence="9">
    <location>
        <begin position="620"/>
        <end position="630"/>
    </location>
</feature>
<dbReference type="Gene3D" id="3.40.50.150">
    <property type="entry name" value="Vaccinia Virus protein VP39"/>
    <property type="match status" value="1"/>
</dbReference>
<evidence type="ECO:0000256" key="9">
    <source>
        <dbReference type="SAM" id="MobiDB-lite"/>
    </source>
</evidence>
<evidence type="ECO:0000313" key="14">
    <source>
        <dbReference type="Proteomes" id="UP000522262"/>
    </source>
</evidence>
<comment type="similarity">
    <text evidence="8">Belongs to the class I-like SAM-binding methyltransferase superfamily. RNA methyltransferase RlmE family. SPB1 subfamily.</text>
</comment>
<keyword evidence="2 8" id="KW-0690">Ribosome biogenesis</keyword>
<evidence type="ECO:0000259" key="12">
    <source>
        <dbReference type="Pfam" id="PF11861"/>
    </source>
</evidence>
<feature type="compositionally biased region" description="Acidic residues" evidence="9">
    <location>
        <begin position="457"/>
        <end position="467"/>
    </location>
</feature>
<evidence type="ECO:0000256" key="5">
    <source>
        <dbReference type="ARBA" id="ARBA00022679"/>
    </source>
</evidence>
<evidence type="ECO:0000256" key="7">
    <source>
        <dbReference type="ARBA" id="ARBA00023242"/>
    </source>
</evidence>
<feature type="binding site" evidence="8">
    <location>
        <position position="59"/>
    </location>
    <ligand>
        <name>S-adenosyl-L-methionine</name>
        <dbReference type="ChEBI" id="CHEBI:59789"/>
    </ligand>
</feature>
<dbReference type="HAMAP" id="MF_01547">
    <property type="entry name" value="RNA_methyltr_E"/>
    <property type="match status" value="1"/>
</dbReference>
<dbReference type="InterPro" id="IPR015507">
    <property type="entry name" value="rRNA-MeTfrase_E"/>
</dbReference>
<gene>
    <name evidence="13" type="ORF">FMEXI_8021</name>
</gene>
<evidence type="ECO:0000313" key="13">
    <source>
        <dbReference type="EMBL" id="KAF5541185.1"/>
    </source>
</evidence>
<feature type="binding site" evidence="8">
    <location>
        <position position="79"/>
    </location>
    <ligand>
        <name>S-adenosyl-L-methionine</name>
        <dbReference type="ChEBI" id="CHEBI:59789"/>
    </ligand>
</feature>
<dbReference type="GO" id="GO:0000466">
    <property type="term" value="P:maturation of 5.8S rRNA from tricistronic rRNA transcript (SSU-rRNA, 5.8S rRNA, LSU-rRNA)"/>
    <property type="evidence" value="ECO:0007669"/>
    <property type="project" value="TreeGrafter"/>
</dbReference>
<evidence type="ECO:0000259" key="11">
    <source>
        <dbReference type="Pfam" id="PF07780"/>
    </source>
</evidence>
<feature type="domain" description="Ribosomal RNA methyltransferase FtsJ" evidence="10">
    <location>
        <begin position="27"/>
        <end position="203"/>
    </location>
</feature>
<feature type="domain" description="DUF3381" evidence="12">
    <location>
        <begin position="237"/>
        <end position="393"/>
    </location>
</feature>
<keyword evidence="7 8" id="KW-0539">Nucleus</keyword>
<keyword evidence="14" id="KW-1185">Reference proteome</keyword>
<feature type="binding site" evidence="8">
    <location>
        <position position="61"/>
    </location>
    <ligand>
        <name>S-adenosyl-L-methionine</name>
        <dbReference type="ChEBI" id="CHEBI:59789"/>
    </ligand>
</feature>
<evidence type="ECO:0000256" key="6">
    <source>
        <dbReference type="ARBA" id="ARBA00022691"/>
    </source>
</evidence>
<evidence type="ECO:0000256" key="4">
    <source>
        <dbReference type="ARBA" id="ARBA00022603"/>
    </source>
</evidence>
<dbReference type="InterPro" id="IPR050082">
    <property type="entry name" value="RNA_methyltr_RlmE"/>
</dbReference>
<dbReference type="InterPro" id="IPR024576">
    <property type="entry name" value="rRNA_MeTfrase_Spb1_DUF3381"/>
</dbReference>
<dbReference type="Pfam" id="PF01728">
    <property type="entry name" value="FtsJ"/>
    <property type="match status" value="1"/>
</dbReference>
<dbReference type="InterPro" id="IPR012920">
    <property type="entry name" value="rRNA_MeTfrase_SPB1-like_C"/>
</dbReference>
<comment type="subcellular location">
    <subcellularLocation>
        <location evidence="1 8">Nucleus</location>
        <location evidence="1 8">Nucleolus</location>
    </subcellularLocation>
</comment>
<evidence type="ECO:0000256" key="3">
    <source>
        <dbReference type="ARBA" id="ARBA00022552"/>
    </source>
</evidence>
<feature type="compositionally biased region" description="Basic and acidic residues" evidence="9">
    <location>
        <begin position="468"/>
        <end position="481"/>
    </location>
</feature>
<dbReference type="AlphaFoldDB" id="A0A8H5IPN7"/>
<feature type="region of interest" description="Disordered" evidence="9">
    <location>
        <begin position="434"/>
        <end position="481"/>
    </location>
</feature>
<keyword evidence="8" id="KW-0175">Coiled coil</keyword>
<keyword evidence="5 8" id="KW-0808">Transferase</keyword>
<dbReference type="PANTHER" id="PTHR10920">
    <property type="entry name" value="RIBOSOMAL RNA METHYLTRANSFERASE"/>
    <property type="match status" value="1"/>
</dbReference>
<dbReference type="Proteomes" id="UP000522262">
    <property type="component" value="Unassembled WGS sequence"/>
</dbReference>
<name>A0A8H5IPN7_9HYPO</name>
<proteinExistence type="inferred from homology"/>
<dbReference type="GO" id="GO:0008650">
    <property type="term" value="F:rRNA (uridine-2'-O-)-methyltransferase activity"/>
    <property type="evidence" value="ECO:0007669"/>
    <property type="project" value="TreeGrafter"/>
</dbReference>
<accession>A0A8H5IPN7</accession>
<feature type="active site" description="Proton acceptor" evidence="8">
    <location>
        <position position="160"/>
    </location>
</feature>
<reference evidence="13 14" key="1">
    <citation type="submission" date="2020-05" db="EMBL/GenBank/DDBJ databases">
        <title>Identification and distribution of gene clusters putatively required for synthesis of sphingolipid metabolism inhibitors in phylogenetically diverse species of the filamentous fungus Fusarium.</title>
        <authorList>
            <person name="Kim H.-S."/>
            <person name="Busman M."/>
            <person name="Brown D.W."/>
            <person name="Divon H."/>
            <person name="Uhlig S."/>
            <person name="Proctor R.H."/>
        </authorList>
    </citation>
    <scope>NUCLEOTIDE SEQUENCE [LARGE SCALE GENOMIC DNA]</scope>
    <source>
        <strain evidence="13 14">NRRL 53147</strain>
    </source>
</reference>
<dbReference type="GO" id="GO:0030687">
    <property type="term" value="C:preribosome, large subunit precursor"/>
    <property type="evidence" value="ECO:0007669"/>
    <property type="project" value="TreeGrafter"/>
</dbReference>
<evidence type="ECO:0000256" key="8">
    <source>
        <dbReference type="HAMAP-Rule" id="MF_03163"/>
    </source>
</evidence>
<dbReference type="Pfam" id="PF11861">
    <property type="entry name" value="DUF3381"/>
    <property type="match status" value="1"/>
</dbReference>
<dbReference type="HAMAP" id="MF_03163">
    <property type="entry name" value="RNA_methyltr_E_SPB1"/>
    <property type="match status" value="1"/>
</dbReference>
<feature type="domain" description="Ribosomal RNA methyltransferase SPB1-like C-terminal" evidence="11">
    <location>
        <begin position="625"/>
        <end position="833"/>
    </location>
</feature>
<dbReference type="PANTHER" id="PTHR10920:SF13">
    <property type="entry name" value="PRE-RRNA 2'-O-RIBOSE RNA METHYLTRANSFERASE FTSJ3"/>
    <property type="match status" value="1"/>
</dbReference>